<dbReference type="PANTHER" id="PTHR43045:SF4">
    <property type="entry name" value="TRANSPORTER YDFJ-RELATED"/>
    <property type="match status" value="1"/>
</dbReference>
<dbReference type="InterPro" id="IPR036259">
    <property type="entry name" value="MFS_trans_sf"/>
</dbReference>
<evidence type="ECO:0000256" key="7">
    <source>
        <dbReference type="SAM" id="MobiDB-lite"/>
    </source>
</evidence>
<feature type="transmembrane region" description="Helical" evidence="8">
    <location>
        <begin position="124"/>
        <end position="144"/>
    </location>
</feature>
<reference evidence="10 11" key="1">
    <citation type="submission" date="2013-08" db="EMBL/GenBank/DDBJ databases">
        <title>The genome sequence of Knoellia subterranea.</title>
        <authorList>
            <person name="Zhu W."/>
            <person name="Wang G."/>
        </authorList>
    </citation>
    <scope>NUCLEOTIDE SEQUENCE [LARGE SCALE GENOMIC DNA]</scope>
    <source>
        <strain evidence="10 11">KCTC 19937</strain>
    </source>
</reference>
<sequence>MSIVETLAVPSQTPDPTPSGADAGGPKARAAVRAGVVGNYVDQFNIFLPVVALAPALATVAGPHAAVTAGALVIVATLLGRPVGSMVFGQIADRIGRTRTTKIAIAGTAACSLAIAAVPAHSVIGAWAITVIIALRFIGGAFLAGEYTSAIPLAMEWSRPRRRGLFSGLIMSMAPLAQASIAFATVGLIAALGMADYAAWGWRIVFVIGGTASLALLAYYSANVVDAPDTVAARSTRPARKFSLARELRTVLGGPHAGAFWQMFGLMTGLWLMTNMVVINLTGRLAKDLGLTGDRVATVMGVAALCQAVVMACTGHLSSLLGRRRFFVMWGLMAAAAGPALWYATMTTGALAPALGVGLLQILTVCGYGPVGAYLCERFPAGVRSTGYGTAYSLSIIAPALWPFWMPHLEGVLGHDGAVLVVLAVGGLLVAGWGSLGPRLAPADLDRPVEVVAHRPSADD</sequence>
<proteinExistence type="predicted"/>
<dbReference type="RefSeq" id="WP_035905423.1">
    <property type="nucleotide sequence ID" value="NZ_AVPK01000006.1"/>
</dbReference>
<dbReference type="PANTHER" id="PTHR43045">
    <property type="entry name" value="SHIKIMATE TRANSPORTER"/>
    <property type="match status" value="1"/>
</dbReference>
<feature type="transmembrane region" description="Helical" evidence="8">
    <location>
        <begin position="165"/>
        <end position="194"/>
    </location>
</feature>
<evidence type="ECO:0000313" key="10">
    <source>
        <dbReference type="EMBL" id="KGN37214.1"/>
    </source>
</evidence>
<dbReference type="PROSITE" id="PS50850">
    <property type="entry name" value="MFS"/>
    <property type="match status" value="1"/>
</dbReference>
<dbReference type="OrthoDB" id="8953821at2"/>
<organism evidence="10 11">
    <name type="scientific">Knoellia subterranea KCTC 19937</name>
    <dbReference type="NCBI Taxonomy" id="1385521"/>
    <lineage>
        <taxon>Bacteria</taxon>
        <taxon>Bacillati</taxon>
        <taxon>Actinomycetota</taxon>
        <taxon>Actinomycetes</taxon>
        <taxon>Micrococcales</taxon>
        <taxon>Intrasporangiaceae</taxon>
        <taxon>Knoellia</taxon>
    </lineage>
</organism>
<feature type="transmembrane region" description="Helical" evidence="8">
    <location>
        <begin position="259"/>
        <end position="283"/>
    </location>
</feature>
<dbReference type="STRING" id="1385521.N803_15305"/>
<dbReference type="GO" id="GO:0005886">
    <property type="term" value="C:plasma membrane"/>
    <property type="evidence" value="ECO:0007669"/>
    <property type="project" value="UniProtKB-SubCell"/>
</dbReference>
<keyword evidence="5 8" id="KW-1133">Transmembrane helix</keyword>
<dbReference type="EMBL" id="AVPK01000006">
    <property type="protein sequence ID" value="KGN37214.1"/>
    <property type="molecule type" value="Genomic_DNA"/>
</dbReference>
<dbReference type="Proteomes" id="UP000030011">
    <property type="component" value="Unassembled WGS sequence"/>
</dbReference>
<keyword evidence="2" id="KW-0813">Transport</keyword>
<feature type="transmembrane region" description="Helical" evidence="8">
    <location>
        <begin position="417"/>
        <end position="436"/>
    </location>
</feature>
<evidence type="ECO:0000256" key="1">
    <source>
        <dbReference type="ARBA" id="ARBA00004651"/>
    </source>
</evidence>
<keyword evidence="3" id="KW-1003">Cell membrane</keyword>
<dbReference type="eggNOG" id="COG0477">
    <property type="taxonomic scope" value="Bacteria"/>
</dbReference>
<dbReference type="InterPro" id="IPR020846">
    <property type="entry name" value="MFS_dom"/>
</dbReference>
<feature type="transmembrane region" description="Helical" evidence="8">
    <location>
        <begin position="326"/>
        <end position="344"/>
    </location>
</feature>
<dbReference type="AlphaFoldDB" id="A0A0A0JKA8"/>
<evidence type="ECO:0000256" key="5">
    <source>
        <dbReference type="ARBA" id="ARBA00022989"/>
    </source>
</evidence>
<dbReference type="Pfam" id="PF07690">
    <property type="entry name" value="MFS_1"/>
    <property type="match status" value="1"/>
</dbReference>
<comment type="caution">
    <text evidence="10">The sequence shown here is derived from an EMBL/GenBank/DDBJ whole genome shotgun (WGS) entry which is preliminary data.</text>
</comment>
<feature type="domain" description="Major facilitator superfamily (MFS) profile" evidence="9">
    <location>
        <begin position="31"/>
        <end position="435"/>
    </location>
</feature>
<feature type="transmembrane region" description="Helical" evidence="8">
    <location>
        <begin position="200"/>
        <end position="220"/>
    </location>
</feature>
<keyword evidence="11" id="KW-1185">Reference proteome</keyword>
<keyword evidence="6 8" id="KW-0472">Membrane</keyword>
<dbReference type="Gene3D" id="1.20.1250.20">
    <property type="entry name" value="MFS general substrate transporter like domains"/>
    <property type="match status" value="2"/>
</dbReference>
<evidence type="ECO:0000256" key="4">
    <source>
        <dbReference type="ARBA" id="ARBA00022692"/>
    </source>
</evidence>
<feature type="transmembrane region" description="Helical" evidence="8">
    <location>
        <begin position="295"/>
        <end position="314"/>
    </location>
</feature>
<comment type="subcellular location">
    <subcellularLocation>
        <location evidence="1">Cell membrane</location>
        <topology evidence="1">Multi-pass membrane protein</topology>
    </subcellularLocation>
</comment>
<evidence type="ECO:0000259" key="9">
    <source>
        <dbReference type="PROSITE" id="PS50850"/>
    </source>
</evidence>
<evidence type="ECO:0000256" key="3">
    <source>
        <dbReference type="ARBA" id="ARBA00022475"/>
    </source>
</evidence>
<dbReference type="GO" id="GO:0022857">
    <property type="term" value="F:transmembrane transporter activity"/>
    <property type="evidence" value="ECO:0007669"/>
    <property type="project" value="InterPro"/>
</dbReference>
<protein>
    <submittedName>
        <fullName evidence="10">MFS transporter</fullName>
    </submittedName>
</protein>
<keyword evidence="4 8" id="KW-0812">Transmembrane</keyword>
<feature type="region of interest" description="Disordered" evidence="7">
    <location>
        <begin position="1"/>
        <end position="26"/>
    </location>
</feature>
<evidence type="ECO:0000256" key="2">
    <source>
        <dbReference type="ARBA" id="ARBA00022448"/>
    </source>
</evidence>
<feature type="transmembrane region" description="Helical" evidence="8">
    <location>
        <begin position="387"/>
        <end position="405"/>
    </location>
</feature>
<gene>
    <name evidence="10" type="ORF">N803_15305</name>
</gene>
<evidence type="ECO:0000256" key="8">
    <source>
        <dbReference type="SAM" id="Phobius"/>
    </source>
</evidence>
<dbReference type="InterPro" id="IPR011701">
    <property type="entry name" value="MFS"/>
</dbReference>
<feature type="transmembrane region" description="Helical" evidence="8">
    <location>
        <begin position="46"/>
        <end position="79"/>
    </location>
</feature>
<feature type="transmembrane region" description="Helical" evidence="8">
    <location>
        <begin position="100"/>
        <end position="118"/>
    </location>
</feature>
<name>A0A0A0JKA8_9MICO</name>
<accession>A0A0A0JKA8</accession>
<evidence type="ECO:0000313" key="11">
    <source>
        <dbReference type="Proteomes" id="UP000030011"/>
    </source>
</evidence>
<dbReference type="SUPFAM" id="SSF103473">
    <property type="entry name" value="MFS general substrate transporter"/>
    <property type="match status" value="1"/>
</dbReference>
<feature type="transmembrane region" description="Helical" evidence="8">
    <location>
        <begin position="350"/>
        <end position="375"/>
    </location>
</feature>
<evidence type="ECO:0000256" key="6">
    <source>
        <dbReference type="ARBA" id="ARBA00023136"/>
    </source>
</evidence>